<comment type="caution">
    <text evidence="3">The sequence shown here is derived from an EMBL/GenBank/DDBJ whole genome shotgun (WGS) entry which is preliminary data.</text>
</comment>
<feature type="domain" description="ChsH2 rubredoxin-like zinc ribbon" evidence="2">
    <location>
        <begin position="14"/>
        <end position="45"/>
    </location>
</feature>
<dbReference type="InterPro" id="IPR002878">
    <property type="entry name" value="ChsH2_C"/>
</dbReference>
<accession>A0ABW1ABZ1</accession>
<dbReference type="PANTHER" id="PTHR34075">
    <property type="entry name" value="BLR3430 PROTEIN"/>
    <property type="match status" value="1"/>
</dbReference>
<dbReference type="Gene3D" id="6.10.30.10">
    <property type="match status" value="1"/>
</dbReference>
<dbReference type="InterPro" id="IPR022002">
    <property type="entry name" value="ChsH2_Znr"/>
</dbReference>
<feature type="domain" description="ChsH2 C-terminal OB-fold" evidence="1">
    <location>
        <begin position="51"/>
        <end position="111"/>
    </location>
</feature>
<dbReference type="Pfam" id="PF12172">
    <property type="entry name" value="zf-ChsH2"/>
    <property type="match status" value="1"/>
</dbReference>
<gene>
    <name evidence="3" type="ORF">ACFPZN_35175</name>
</gene>
<dbReference type="SUPFAM" id="SSF50249">
    <property type="entry name" value="Nucleic acid-binding proteins"/>
    <property type="match status" value="1"/>
</dbReference>
<sequence length="131" mass="14517">MPEIASTPETRPFWDGIAAGELRLQRCDECLRSVFYPRAICPHCHCDRLSWRTASGKGTVYSYTVAHRVAGGFSAQVPYTIALIDLDEGPRMLSRVIGDAPVRIGDRVHLEIARLEGESSPELPCFRVTTA</sequence>
<reference evidence="4" key="1">
    <citation type="journal article" date="2019" name="Int. J. Syst. Evol. Microbiol.">
        <title>The Global Catalogue of Microorganisms (GCM) 10K type strain sequencing project: providing services to taxonomists for standard genome sequencing and annotation.</title>
        <authorList>
            <consortium name="The Broad Institute Genomics Platform"/>
            <consortium name="The Broad Institute Genome Sequencing Center for Infectious Disease"/>
            <person name="Wu L."/>
            <person name="Ma J."/>
        </authorList>
    </citation>
    <scope>NUCLEOTIDE SEQUENCE [LARGE SCALE GENOMIC DNA]</scope>
    <source>
        <strain evidence="4">KCTC 42087</strain>
    </source>
</reference>
<evidence type="ECO:0000313" key="4">
    <source>
        <dbReference type="Proteomes" id="UP001596074"/>
    </source>
</evidence>
<evidence type="ECO:0000259" key="1">
    <source>
        <dbReference type="Pfam" id="PF01796"/>
    </source>
</evidence>
<dbReference type="InterPro" id="IPR052513">
    <property type="entry name" value="Thioester_dehydratase-like"/>
</dbReference>
<dbReference type="Proteomes" id="UP001596074">
    <property type="component" value="Unassembled WGS sequence"/>
</dbReference>
<organism evidence="3 4">
    <name type="scientific">Actinomadura rugatobispora</name>
    <dbReference type="NCBI Taxonomy" id="1994"/>
    <lineage>
        <taxon>Bacteria</taxon>
        <taxon>Bacillati</taxon>
        <taxon>Actinomycetota</taxon>
        <taxon>Actinomycetes</taxon>
        <taxon>Streptosporangiales</taxon>
        <taxon>Thermomonosporaceae</taxon>
        <taxon>Actinomadura</taxon>
    </lineage>
</organism>
<evidence type="ECO:0000259" key="2">
    <source>
        <dbReference type="Pfam" id="PF12172"/>
    </source>
</evidence>
<evidence type="ECO:0000313" key="3">
    <source>
        <dbReference type="EMBL" id="MFC5750890.1"/>
    </source>
</evidence>
<dbReference type="InterPro" id="IPR012340">
    <property type="entry name" value="NA-bd_OB-fold"/>
</dbReference>
<name>A0ABW1ABZ1_9ACTN</name>
<dbReference type="RefSeq" id="WP_378286726.1">
    <property type="nucleotide sequence ID" value="NZ_JBHSON010000060.1"/>
</dbReference>
<dbReference type="PANTHER" id="PTHR34075:SF5">
    <property type="entry name" value="BLR3430 PROTEIN"/>
    <property type="match status" value="1"/>
</dbReference>
<dbReference type="EMBL" id="JBHSON010000060">
    <property type="protein sequence ID" value="MFC5750890.1"/>
    <property type="molecule type" value="Genomic_DNA"/>
</dbReference>
<protein>
    <submittedName>
        <fullName evidence="3">Zn-ribbon domain-containing OB-fold protein</fullName>
    </submittedName>
</protein>
<dbReference type="Pfam" id="PF01796">
    <property type="entry name" value="OB_ChsH2_C"/>
    <property type="match status" value="1"/>
</dbReference>
<proteinExistence type="predicted"/>
<keyword evidence="4" id="KW-1185">Reference proteome</keyword>